<dbReference type="EMBL" id="FNWO01000009">
    <property type="protein sequence ID" value="SEH44179.1"/>
    <property type="molecule type" value="Genomic_DNA"/>
</dbReference>
<evidence type="ECO:0000259" key="1">
    <source>
        <dbReference type="Pfam" id="PF13467"/>
    </source>
</evidence>
<dbReference type="RefSeq" id="WP_074768745.1">
    <property type="nucleotide sequence ID" value="NZ_FNWO01000009.1"/>
</dbReference>
<dbReference type="Proteomes" id="UP000182983">
    <property type="component" value="Unassembled WGS sequence"/>
</dbReference>
<accession>A0A1H6I646</accession>
<dbReference type="AlphaFoldDB" id="A0A1H6I646"/>
<dbReference type="OrthoDB" id="8479603at2"/>
<dbReference type="Gene3D" id="1.10.3990.20">
    <property type="entry name" value="protein bp1543"/>
    <property type="match status" value="1"/>
</dbReference>
<dbReference type="Pfam" id="PF13467">
    <property type="entry name" value="RHH_4"/>
    <property type="match status" value="1"/>
</dbReference>
<feature type="domain" description="Ribbon-helix-helix" evidence="1">
    <location>
        <begin position="70"/>
        <end position="130"/>
    </location>
</feature>
<reference evidence="3" key="1">
    <citation type="submission" date="2016-10" db="EMBL/GenBank/DDBJ databases">
        <authorList>
            <person name="Varghese N."/>
            <person name="Submissions S."/>
        </authorList>
    </citation>
    <scope>NUCLEOTIDE SEQUENCE [LARGE SCALE GENOMIC DNA]</scope>
    <source>
        <strain evidence="3">DSM 13234</strain>
    </source>
</reference>
<proteinExistence type="predicted"/>
<evidence type="ECO:0000313" key="3">
    <source>
        <dbReference type="Proteomes" id="UP000182983"/>
    </source>
</evidence>
<organism evidence="2 3">
    <name type="scientific">Magnetospirillum fulvum</name>
    <name type="common">Rhodospirillum fulvum</name>
    <dbReference type="NCBI Taxonomy" id="1082"/>
    <lineage>
        <taxon>Bacteria</taxon>
        <taxon>Pseudomonadati</taxon>
        <taxon>Pseudomonadota</taxon>
        <taxon>Alphaproteobacteria</taxon>
        <taxon>Rhodospirillales</taxon>
        <taxon>Rhodospirillaceae</taxon>
        <taxon>Magnetospirillum</taxon>
    </lineage>
</organism>
<protein>
    <submittedName>
        <fullName evidence="2">Ribbon-helix-helix domain-containing protein</fullName>
    </submittedName>
</protein>
<name>A0A1H6I646_MAGFU</name>
<keyword evidence="3" id="KW-1185">Reference proteome</keyword>
<sequence>MGWDESAGLVADINIRIELRRLADRAMEMDNGPLMAILEVAISSLDERIADPSSYIRRDHPPQRRSGGLICRNVRIDGRRTSVKLEAEFWRALDLLSSENGCSVDELCQTARRRHPDGGLTSAVRVFVLASRDGAAARGESRTRRQTEPAES</sequence>
<dbReference type="InterPro" id="IPR027373">
    <property type="entry name" value="RHH_dom"/>
</dbReference>
<dbReference type="InterPro" id="IPR038268">
    <property type="entry name" value="RHH_sf"/>
</dbReference>
<evidence type="ECO:0000313" key="2">
    <source>
        <dbReference type="EMBL" id="SEH44179.1"/>
    </source>
</evidence>
<gene>
    <name evidence="2" type="ORF">SAMN04244559_02343</name>
</gene>